<gene>
    <name evidence="1" type="ORF">MNBD_ALPHA05-217</name>
</gene>
<keyword evidence="1" id="KW-0645">Protease</keyword>
<dbReference type="AlphaFoldDB" id="A0A3B0T464"/>
<keyword evidence="1" id="KW-0378">Hydrolase</keyword>
<proteinExistence type="predicted"/>
<dbReference type="EMBL" id="UOEH01000561">
    <property type="protein sequence ID" value="VAW07129.1"/>
    <property type="molecule type" value="Genomic_DNA"/>
</dbReference>
<name>A0A3B0T464_9ZZZZ</name>
<feature type="non-terminal residue" evidence="1">
    <location>
        <position position="1"/>
    </location>
</feature>
<dbReference type="GO" id="GO:0004177">
    <property type="term" value="F:aminopeptidase activity"/>
    <property type="evidence" value="ECO:0007669"/>
    <property type="project" value="UniProtKB-KW"/>
</dbReference>
<evidence type="ECO:0000313" key="1">
    <source>
        <dbReference type="EMBL" id="VAW07129.1"/>
    </source>
</evidence>
<organism evidence="1">
    <name type="scientific">hydrothermal vent metagenome</name>
    <dbReference type="NCBI Taxonomy" id="652676"/>
    <lineage>
        <taxon>unclassified sequences</taxon>
        <taxon>metagenomes</taxon>
        <taxon>ecological metagenomes</taxon>
    </lineage>
</organism>
<sequence>SEYTLENVVIDNYFFGVASVAKDGAESPVVFPGPAGSFGE</sequence>
<accession>A0A3B0T464</accession>
<reference evidence="1" key="1">
    <citation type="submission" date="2018-06" db="EMBL/GenBank/DDBJ databases">
        <authorList>
            <person name="Zhirakovskaya E."/>
        </authorList>
    </citation>
    <scope>NUCLEOTIDE SEQUENCE</scope>
</reference>
<protein>
    <submittedName>
        <fullName evidence="1">Leucine aminopeptidase-related protein</fullName>
    </submittedName>
</protein>
<keyword evidence="1" id="KW-0031">Aminopeptidase</keyword>